<proteinExistence type="predicted"/>
<feature type="signal peptide" evidence="1">
    <location>
        <begin position="1"/>
        <end position="32"/>
    </location>
</feature>
<gene>
    <name evidence="2" type="ORF">GCM10025883_27250</name>
</gene>
<sequence length="201" mass="21341">MDTPRRKDTFVKSHLSRRVAAGVALSLSLALAGCTEADPSAAARVGDRVVSERDVDTAVTELAGQQMPQPINAEAVTQFLAFGPILNEHLRQAGVAVGPQDGRRLLPDPQAQLSEPTLQALSTMAAVTVVSEARQAAGQPGTMTGNPEQLQRVLAASDVAFQQIGQGLESGSIVISPKYVNEPTNWIRQDAEQMQMPPQGH</sequence>
<keyword evidence="3" id="KW-1185">Reference proteome</keyword>
<evidence type="ECO:0000256" key="1">
    <source>
        <dbReference type="SAM" id="SignalP"/>
    </source>
</evidence>
<reference evidence="3" key="1">
    <citation type="journal article" date="2019" name="Int. J. Syst. Evol. Microbiol.">
        <title>The Global Catalogue of Microorganisms (GCM) 10K type strain sequencing project: providing services to taxonomists for standard genome sequencing and annotation.</title>
        <authorList>
            <consortium name="The Broad Institute Genomics Platform"/>
            <consortium name="The Broad Institute Genome Sequencing Center for Infectious Disease"/>
            <person name="Wu L."/>
            <person name="Ma J."/>
        </authorList>
    </citation>
    <scope>NUCLEOTIDE SEQUENCE [LARGE SCALE GENOMIC DNA]</scope>
    <source>
        <strain evidence="3">NBRC 113072</strain>
    </source>
</reference>
<comment type="caution">
    <text evidence="2">The sequence shown here is derived from an EMBL/GenBank/DDBJ whole genome shotgun (WGS) entry which is preliminary data.</text>
</comment>
<evidence type="ECO:0008006" key="4">
    <source>
        <dbReference type="Google" id="ProtNLM"/>
    </source>
</evidence>
<protein>
    <recommendedName>
        <fullName evidence="4">SurA N-terminal domain-containing protein</fullName>
    </recommendedName>
</protein>
<name>A0ABQ6ITH8_9MICO</name>
<dbReference type="Proteomes" id="UP001157126">
    <property type="component" value="Unassembled WGS sequence"/>
</dbReference>
<organism evidence="2 3">
    <name type="scientific">Mobilicoccus caccae</name>
    <dbReference type="NCBI Taxonomy" id="1859295"/>
    <lineage>
        <taxon>Bacteria</taxon>
        <taxon>Bacillati</taxon>
        <taxon>Actinomycetota</taxon>
        <taxon>Actinomycetes</taxon>
        <taxon>Micrococcales</taxon>
        <taxon>Dermatophilaceae</taxon>
        <taxon>Mobilicoccus</taxon>
    </lineage>
</organism>
<evidence type="ECO:0000313" key="2">
    <source>
        <dbReference type="EMBL" id="GMA40680.1"/>
    </source>
</evidence>
<keyword evidence="1" id="KW-0732">Signal</keyword>
<accession>A0ABQ6ITH8</accession>
<dbReference type="EMBL" id="BSUO01000001">
    <property type="protein sequence ID" value="GMA40680.1"/>
    <property type="molecule type" value="Genomic_DNA"/>
</dbReference>
<evidence type="ECO:0000313" key="3">
    <source>
        <dbReference type="Proteomes" id="UP001157126"/>
    </source>
</evidence>
<dbReference type="PROSITE" id="PS51257">
    <property type="entry name" value="PROKAR_LIPOPROTEIN"/>
    <property type="match status" value="1"/>
</dbReference>
<feature type="chain" id="PRO_5045080369" description="SurA N-terminal domain-containing protein" evidence="1">
    <location>
        <begin position="33"/>
        <end position="201"/>
    </location>
</feature>